<dbReference type="EMBL" id="AE014133">
    <property type="protein sequence ID" value="AAN57878.1"/>
    <property type="molecule type" value="Genomic_DNA"/>
</dbReference>
<organism evidence="1 2">
    <name type="scientific">Streptococcus mutans serotype c (strain ATCC 700610 / UA159)</name>
    <dbReference type="NCBI Taxonomy" id="210007"/>
    <lineage>
        <taxon>Bacteria</taxon>
        <taxon>Bacillati</taxon>
        <taxon>Bacillota</taxon>
        <taxon>Bacilli</taxon>
        <taxon>Lactobacillales</taxon>
        <taxon>Streptococcaceae</taxon>
        <taxon>Streptococcus</taxon>
    </lineage>
</organism>
<reference evidence="1 2" key="1">
    <citation type="journal article" date="2002" name="Proc. Natl. Acad. Sci. U.S.A.">
        <title>Genome sequence of Streptococcus mutans UA159, a cariogenic dental pathogen.</title>
        <authorList>
            <person name="Ajdic D."/>
            <person name="McShan W.M."/>
            <person name="McLaughlin R.E."/>
            <person name="Savic G."/>
            <person name="Chang J."/>
            <person name="Carson M.B."/>
            <person name="Primeaux C."/>
            <person name="Tian R."/>
            <person name="Kenton S."/>
            <person name="Jia H."/>
            <person name="Lin S."/>
            <person name="Qian Y."/>
            <person name="Li S."/>
            <person name="Zhu H."/>
            <person name="Najar F."/>
            <person name="Lai H."/>
            <person name="White J."/>
            <person name="Roe B.A."/>
            <person name="Ferretti J.J."/>
        </authorList>
    </citation>
    <scope>NUCLEOTIDE SEQUENCE [LARGE SCALE GENOMIC DNA]</scope>
    <source>
        <strain evidence="2">ATCC 700610 / UA159</strain>
    </source>
</reference>
<gene>
    <name evidence="1" type="ordered locus">SMU_94c</name>
</gene>
<dbReference type="PATRIC" id="fig|210007.7.peg.81"/>
<evidence type="ECO:0000313" key="2">
    <source>
        <dbReference type="Proteomes" id="UP000002512"/>
    </source>
</evidence>
<proteinExistence type="predicted"/>
<dbReference type="AlphaFoldDB" id="Q8DWG3"/>
<dbReference type="HOGENOM" id="CLU_3012413_0_0_9"/>
<evidence type="ECO:0000313" key="1">
    <source>
        <dbReference type="EMBL" id="AAN57878.1"/>
    </source>
</evidence>
<keyword evidence="2" id="KW-1185">Reference proteome</keyword>
<dbReference type="KEGG" id="smu:SMU_94c"/>
<accession>Q8DWG3</accession>
<sequence>MVLVMKQLKAMFSCYYRRYASTELAQRRNINHCKISNSSILVLLALQVELDSKFQY</sequence>
<name>Q8DWG3_STRMU</name>
<protein>
    <submittedName>
        <fullName evidence="1">Uncharacterized protein</fullName>
    </submittedName>
</protein>
<dbReference type="Proteomes" id="UP000002512">
    <property type="component" value="Chromosome"/>
</dbReference>